<accession>A0A1X7KBE2</accession>
<evidence type="ECO:0000313" key="1">
    <source>
        <dbReference type="EMBL" id="SMG38204.1"/>
    </source>
</evidence>
<organism evidence="1 2">
    <name type="scientific">Paenibacillus aquistagni</name>
    <dbReference type="NCBI Taxonomy" id="1852522"/>
    <lineage>
        <taxon>Bacteria</taxon>
        <taxon>Bacillati</taxon>
        <taxon>Bacillota</taxon>
        <taxon>Bacilli</taxon>
        <taxon>Bacillales</taxon>
        <taxon>Paenibacillaceae</taxon>
        <taxon>Paenibacillus</taxon>
    </lineage>
</organism>
<dbReference type="OrthoDB" id="2086672at2"/>
<proteinExistence type="predicted"/>
<evidence type="ECO:0008006" key="3">
    <source>
        <dbReference type="Google" id="ProtNLM"/>
    </source>
</evidence>
<dbReference type="RefSeq" id="WP_085494463.1">
    <property type="nucleotide sequence ID" value="NZ_FXAZ01000002.1"/>
</dbReference>
<evidence type="ECO:0000313" key="2">
    <source>
        <dbReference type="Proteomes" id="UP000193834"/>
    </source>
</evidence>
<sequence>MIPTAFLSDIAAYTKGRITKVVLNGSYVISTFEHVDLADNLLSIQYLIPKGAVETVSLIELQDKDGHVVSSNEVHVPIKADTMLLQTIQVKEALNK</sequence>
<dbReference type="Proteomes" id="UP000193834">
    <property type="component" value="Unassembled WGS sequence"/>
</dbReference>
<dbReference type="EMBL" id="FXAZ01000002">
    <property type="protein sequence ID" value="SMG38204.1"/>
    <property type="molecule type" value="Genomic_DNA"/>
</dbReference>
<name>A0A1X7KBE2_9BACL</name>
<dbReference type="STRING" id="1852522.SAMN06295960_2283"/>
<reference evidence="1 2" key="1">
    <citation type="submission" date="2017-04" db="EMBL/GenBank/DDBJ databases">
        <authorList>
            <person name="Afonso C.L."/>
            <person name="Miller P.J."/>
            <person name="Scott M.A."/>
            <person name="Spackman E."/>
            <person name="Goraichik I."/>
            <person name="Dimitrov K.M."/>
            <person name="Suarez D.L."/>
            <person name="Swayne D.E."/>
        </authorList>
    </citation>
    <scope>NUCLEOTIDE SEQUENCE [LARGE SCALE GENOMIC DNA]</scope>
    <source>
        <strain evidence="1 2">11</strain>
    </source>
</reference>
<dbReference type="AlphaFoldDB" id="A0A1X7KBE2"/>
<protein>
    <recommendedName>
        <fullName evidence="3">Ketopantoate hydroxymethyltransferase</fullName>
    </recommendedName>
</protein>
<keyword evidence="2" id="KW-1185">Reference proteome</keyword>
<gene>
    <name evidence="1" type="ORF">SAMN06295960_2283</name>
</gene>